<evidence type="ECO:0000313" key="13">
    <source>
        <dbReference type="EMBL" id="KAK1925745.1"/>
    </source>
</evidence>
<organism evidence="13 14">
    <name type="scientific">Papiliotrema laurentii</name>
    <name type="common">Cryptococcus laurentii</name>
    <dbReference type="NCBI Taxonomy" id="5418"/>
    <lineage>
        <taxon>Eukaryota</taxon>
        <taxon>Fungi</taxon>
        <taxon>Dikarya</taxon>
        <taxon>Basidiomycota</taxon>
        <taxon>Agaricomycotina</taxon>
        <taxon>Tremellomycetes</taxon>
        <taxon>Tremellales</taxon>
        <taxon>Rhynchogastremaceae</taxon>
        <taxon>Papiliotrema</taxon>
    </lineage>
</organism>
<dbReference type="InterPro" id="IPR000504">
    <property type="entry name" value="RRM_dom"/>
</dbReference>
<dbReference type="CDD" id="cd12247">
    <property type="entry name" value="RRM2_U1A_like"/>
    <property type="match status" value="1"/>
</dbReference>
<dbReference type="GO" id="GO:0030532">
    <property type="term" value="C:small nuclear ribonucleoprotein complex"/>
    <property type="evidence" value="ECO:0007669"/>
    <property type="project" value="UniProtKB-ARBA"/>
</dbReference>
<dbReference type="InterPro" id="IPR035979">
    <property type="entry name" value="RBD_domain_sf"/>
</dbReference>
<accession>A0AAD9L6X1</accession>
<feature type="region of interest" description="Disordered" evidence="11">
    <location>
        <begin position="1"/>
        <end position="85"/>
    </location>
</feature>
<dbReference type="EMBL" id="JAODAN010000003">
    <property type="protein sequence ID" value="KAK1925745.1"/>
    <property type="molecule type" value="Genomic_DNA"/>
</dbReference>
<dbReference type="GO" id="GO:0008380">
    <property type="term" value="P:RNA splicing"/>
    <property type="evidence" value="ECO:0007669"/>
    <property type="project" value="UniProtKB-KW"/>
</dbReference>
<dbReference type="InterPro" id="IPR012677">
    <property type="entry name" value="Nucleotide-bd_a/b_plait_sf"/>
</dbReference>
<keyword evidence="5" id="KW-0677">Repeat</keyword>
<proteinExistence type="inferred from homology"/>
<feature type="region of interest" description="Disordered" evidence="11">
    <location>
        <begin position="193"/>
        <end position="222"/>
    </location>
</feature>
<evidence type="ECO:0000256" key="3">
    <source>
        <dbReference type="ARBA" id="ARBA00022664"/>
    </source>
</evidence>
<dbReference type="Proteomes" id="UP001182556">
    <property type="component" value="Unassembled WGS sequence"/>
</dbReference>
<dbReference type="FunFam" id="3.30.70.330:FF:000029">
    <property type="entry name" value="U2 small nuclear ribonucleoprotein B"/>
    <property type="match status" value="1"/>
</dbReference>
<dbReference type="GO" id="GO:0006397">
    <property type="term" value="P:mRNA processing"/>
    <property type="evidence" value="ECO:0007669"/>
    <property type="project" value="UniProtKB-KW"/>
</dbReference>
<keyword evidence="6 10" id="KW-0694">RNA-binding</keyword>
<comment type="similarity">
    <text evidence="2">Belongs to the RRM U1 A/B'' family.</text>
</comment>
<dbReference type="Gene3D" id="3.30.70.330">
    <property type="match status" value="2"/>
</dbReference>
<evidence type="ECO:0000256" key="8">
    <source>
        <dbReference type="ARBA" id="ARBA00023242"/>
    </source>
</evidence>
<evidence type="ECO:0000256" key="2">
    <source>
        <dbReference type="ARBA" id="ARBA00007243"/>
    </source>
</evidence>
<comment type="subcellular location">
    <subcellularLocation>
        <location evidence="1">Nucleus</location>
    </subcellularLocation>
</comment>
<reference evidence="13" key="1">
    <citation type="submission" date="2023-02" db="EMBL/GenBank/DDBJ databases">
        <title>Identification and recombinant expression of a fungal hydrolase from Papiliotrema laurentii that hydrolyzes apple cutin and clears colloidal polyester polyurethane.</title>
        <authorList>
            <consortium name="DOE Joint Genome Institute"/>
            <person name="Roman V.A."/>
            <person name="Bojanowski C."/>
            <person name="Crable B.R."/>
            <person name="Wagner D.N."/>
            <person name="Hung C.S."/>
            <person name="Nadeau L.J."/>
            <person name="Schratz L."/>
            <person name="Haridas S."/>
            <person name="Pangilinan J."/>
            <person name="Lipzen A."/>
            <person name="Na H."/>
            <person name="Yan M."/>
            <person name="Ng V."/>
            <person name="Grigoriev I.V."/>
            <person name="Spatafora J.W."/>
            <person name="Barlow D."/>
            <person name="Biffinger J."/>
            <person name="Kelley-Loughnane N."/>
            <person name="Varaljay V.A."/>
            <person name="Crookes-Goodson W.J."/>
        </authorList>
    </citation>
    <scope>NUCLEOTIDE SEQUENCE</scope>
    <source>
        <strain evidence="13">5307AH</strain>
    </source>
</reference>
<sequence length="311" mass="34789">MAETATEISVPAAQPVAESTPQPGPSRTATVADESEEIAAETGVQVASVGSNGKEGEQQGDSVKTERKEEEEEEEKKEDPNRIPDNACETLYIQNLNEKVRLPVMTETLASLFKPYKPILPITAHRNVRMRGQAFITFSDVEHANKARKEVNEFPLYGKPMLIAFAKRRADVAVKKFEGDEALEEHKKIRLEEKKKKRRDNPLRRKAAAKLKADETGVPAAKKQRLQMPDEYLPPNSVLFVQNLPEGTTSDDLREVFEVYAGLLEIRTIPAKKDIAFVEFADEATATVAKDALHNFKIDGETKMKVTYARK</sequence>
<dbReference type="FunFam" id="3.30.70.330:FF:000039">
    <property type="entry name" value="U1 small nuclear ribonucleoprotein A"/>
    <property type="match status" value="1"/>
</dbReference>
<evidence type="ECO:0000256" key="11">
    <source>
        <dbReference type="SAM" id="MobiDB-lite"/>
    </source>
</evidence>
<evidence type="ECO:0000256" key="5">
    <source>
        <dbReference type="ARBA" id="ARBA00022737"/>
    </source>
</evidence>
<evidence type="ECO:0000256" key="4">
    <source>
        <dbReference type="ARBA" id="ARBA00022728"/>
    </source>
</evidence>
<keyword evidence="4" id="KW-0747">Spliceosome</keyword>
<dbReference type="PROSITE" id="PS50102">
    <property type="entry name" value="RRM"/>
    <property type="match status" value="2"/>
</dbReference>
<dbReference type="SMART" id="SM00360">
    <property type="entry name" value="RRM"/>
    <property type="match status" value="2"/>
</dbReference>
<keyword evidence="9" id="KW-0687">Ribonucleoprotein</keyword>
<keyword evidence="3" id="KW-0507">mRNA processing</keyword>
<dbReference type="SUPFAM" id="SSF54928">
    <property type="entry name" value="RNA-binding domain, RBD"/>
    <property type="match status" value="2"/>
</dbReference>
<feature type="compositionally biased region" description="Basic residues" evidence="11">
    <location>
        <begin position="195"/>
        <end position="209"/>
    </location>
</feature>
<gene>
    <name evidence="13" type="ORF">DB88DRAFT_484960</name>
</gene>
<evidence type="ECO:0000256" key="10">
    <source>
        <dbReference type="PROSITE-ProRule" id="PRU00176"/>
    </source>
</evidence>
<evidence type="ECO:0000256" key="7">
    <source>
        <dbReference type="ARBA" id="ARBA00023187"/>
    </source>
</evidence>
<dbReference type="GO" id="GO:0005681">
    <property type="term" value="C:spliceosomal complex"/>
    <property type="evidence" value="ECO:0007669"/>
    <property type="project" value="UniProtKB-KW"/>
</dbReference>
<keyword evidence="7" id="KW-0508">mRNA splicing</keyword>
<keyword evidence="14" id="KW-1185">Reference proteome</keyword>
<dbReference type="GO" id="GO:0003723">
    <property type="term" value="F:RNA binding"/>
    <property type="evidence" value="ECO:0007669"/>
    <property type="project" value="UniProtKB-UniRule"/>
</dbReference>
<comment type="caution">
    <text evidence="13">The sequence shown here is derived from an EMBL/GenBank/DDBJ whole genome shotgun (WGS) entry which is preliminary data.</text>
</comment>
<dbReference type="Pfam" id="PF00076">
    <property type="entry name" value="RRM_1"/>
    <property type="match status" value="2"/>
</dbReference>
<dbReference type="PANTHER" id="PTHR10501">
    <property type="entry name" value="U1 SMALL NUCLEAR RIBONUCLEOPROTEIN A/U2 SMALL NUCLEAR RIBONUCLEOPROTEIN B"/>
    <property type="match status" value="1"/>
</dbReference>
<feature type="domain" description="RRM" evidence="12">
    <location>
        <begin position="89"/>
        <end position="168"/>
    </location>
</feature>
<evidence type="ECO:0000256" key="1">
    <source>
        <dbReference type="ARBA" id="ARBA00004123"/>
    </source>
</evidence>
<name>A0AAD9L6X1_PAPLA</name>
<feature type="compositionally biased region" description="Polar residues" evidence="11">
    <location>
        <begin position="17"/>
        <end position="29"/>
    </location>
</feature>
<evidence type="ECO:0000256" key="9">
    <source>
        <dbReference type="ARBA" id="ARBA00023274"/>
    </source>
</evidence>
<evidence type="ECO:0000256" key="6">
    <source>
        <dbReference type="ARBA" id="ARBA00022884"/>
    </source>
</evidence>
<keyword evidence="8" id="KW-0539">Nucleus</keyword>
<evidence type="ECO:0000259" key="12">
    <source>
        <dbReference type="PROSITE" id="PS50102"/>
    </source>
</evidence>
<dbReference type="AlphaFoldDB" id="A0AAD9L6X1"/>
<protein>
    <submittedName>
        <fullName evidence="13">RNA binding protein</fullName>
    </submittedName>
</protein>
<evidence type="ECO:0000313" key="14">
    <source>
        <dbReference type="Proteomes" id="UP001182556"/>
    </source>
</evidence>
<feature type="domain" description="RRM" evidence="12">
    <location>
        <begin position="237"/>
        <end position="311"/>
    </location>
</feature>